<dbReference type="PANTHER" id="PTHR48189:SF3">
    <property type="entry name" value="SECRETED PROTEIN"/>
    <property type="match status" value="1"/>
</dbReference>
<accession>A0A396HYB6</accession>
<dbReference type="PANTHER" id="PTHR48189">
    <property type="entry name" value="BNAA10G07240D PROTEIN"/>
    <property type="match status" value="1"/>
</dbReference>
<organism evidence="1 2">
    <name type="scientific">Medicago truncatula</name>
    <name type="common">Barrel medic</name>
    <name type="synonym">Medicago tribuloides</name>
    <dbReference type="NCBI Taxonomy" id="3880"/>
    <lineage>
        <taxon>Eukaryota</taxon>
        <taxon>Viridiplantae</taxon>
        <taxon>Streptophyta</taxon>
        <taxon>Embryophyta</taxon>
        <taxon>Tracheophyta</taxon>
        <taxon>Spermatophyta</taxon>
        <taxon>Magnoliopsida</taxon>
        <taxon>eudicotyledons</taxon>
        <taxon>Gunneridae</taxon>
        <taxon>Pentapetalae</taxon>
        <taxon>rosids</taxon>
        <taxon>fabids</taxon>
        <taxon>Fabales</taxon>
        <taxon>Fabaceae</taxon>
        <taxon>Papilionoideae</taxon>
        <taxon>50 kb inversion clade</taxon>
        <taxon>NPAAA clade</taxon>
        <taxon>Hologalegina</taxon>
        <taxon>IRL clade</taxon>
        <taxon>Trifolieae</taxon>
        <taxon>Medicago</taxon>
    </lineage>
</organism>
<comment type="caution">
    <text evidence="1">The sequence shown here is derived from an EMBL/GenBank/DDBJ whole genome shotgun (WGS) entry which is preliminary data.</text>
</comment>
<protein>
    <submittedName>
        <fullName evidence="1">Uncharacterized protein</fullName>
    </submittedName>
</protein>
<dbReference type="EMBL" id="PSQE01000005">
    <property type="protein sequence ID" value="RHN56405.1"/>
    <property type="molecule type" value="Genomic_DNA"/>
</dbReference>
<dbReference type="Gramene" id="rna31801">
    <property type="protein sequence ID" value="RHN56405.1"/>
    <property type="gene ID" value="gene31801"/>
</dbReference>
<evidence type="ECO:0000313" key="2">
    <source>
        <dbReference type="Proteomes" id="UP000265566"/>
    </source>
</evidence>
<dbReference type="Proteomes" id="UP000265566">
    <property type="component" value="Chromosome 5"/>
</dbReference>
<evidence type="ECO:0000313" key="1">
    <source>
        <dbReference type="EMBL" id="RHN56405.1"/>
    </source>
</evidence>
<sequence>MIMVAFMTEIFIEYTAVLTRATERFLSRRGMSLDGLRNRNLRFGSSSSSSDSTSFLVYF</sequence>
<reference evidence="2" key="1">
    <citation type="journal article" date="2018" name="Nat. Plants">
        <title>Whole-genome landscape of Medicago truncatula symbiotic genes.</title>
        <authorList>
            <person name="Pecrix Y."/>
            <person name="Staton S.E."/>
            <person name="Sallet E."/>
            <person name="Lelandais-Briere C."/>
            <person name="Moreau S."/>
            <person name="Carrere S."/>
            <person name="Blein T."/>
            <person name="Jardinaud M.F."/>
            <person name="Latrasse D."/>
            <person name="Zouine M."/>
            <person name="Zahm M."/>
            <person name="Kreplak J."/>
            <person name="Mayjonade B."/>
            <person name="Satge C."/>
            <person name="Perez M."/>
            <person name="Cauet S."/>
            <person name="Marande W."/>
            <person name="Chantry-Darmon C."/>
            <person name="Lopez-Roques C."/>
            <person name="Bouchez O."/>
            <person name="Berard A."/>
            <person name="Debelle F."/>
            <person name="Munos S."/>
            <person name="Bendahmane A."/>
            <person name="Berges H."/>
            <person name="Niebel A."/>
            <person name="Buitink J."/>
            <person name="Frugier F."/>
            <person name="Benhamed M."/>
            <person name="Crespi M."/>
            <person name="Gouzy J."/>
            <person name="Gamas P."/>
        </authorList>
    </citation>
    <scope>NUCLEOTIDE SEQUENCE [LARGE SCALE GENOMIC DNA]</scope>
    <source>
        <strain evidence="2">cv. Jemalong A17</strain>
    </source>
</reference>
<gene>
    <name evidence="1" type="ORF">MtrunA17_Chr5g0429131</name>
</gene>
<proteinExistence type="predicted"/>
<name>A0A396HYB6_MEDTR</name>
<dbReference type="AlphaFoldDB" id="A0A396HYB6"/>